<dbReference type="RefSeq" id="WP_394845478.1">
    <property type="nucleotide sequence ID" value="NZ_CP089982.1"/>
</dbReference>
<evidence type="ECO:0000313" key="8">
    <source>
        <dbReference type="Proteomes" id="UP001379533"/>
    </source>
</evidence>
<evidence type="ECO:0000256" key="2">
    <source>
        <dbReference type="ARBA" id="ARBA00022741"/>
    </source>
</evidence>
<evidence type="ECO:0000313" key="7">
    <source>
        <dbReference type="EMBL" id="WXA94868.1"/>
    </source>
</evidence>
<dbReference type="CDD" id="cd14014">
    <property type="entry name" value="STKc_PknB_like"/>
    <property type="match status" value="1"/>
</dbReference>
<dbReference type="GO" id="GO:0016301">
    <property type="term" value="F:kinase activity"/>
    <property type="evidence" value="ECO:0007669"/>
    <property type="project" value="UniProtKB-KW"/>
</dbReference>
<dbReference type="SUPFAM" id="SSF48452">
    <property type="entry name" value="TPR-like"/>
    <property type="match status" value="2"/>
</dbReference>
<dbReference type="EMBL" id="CP089982">
    <property type="protein sequence ID" value="WXA94868.1"/>
    <property type="molecule type" value="Genomic_DNA"/>
</dbReference>
<keyword evidence="8" id="KW-1185">Reference proteome</keyword>
<evidence type="ECO:0000256" key="4">
    <source>
        <dbReference type="ARBA" id="ARBA00022840"/>
    </source>
</evidence>
<feature type="region of interest" description="Disordered" evidence="5">
    <location>
        <begin position="826"/>
        <end position="845"/>
    </location>
</feature>
<dbReference type="Gene3D" id="1.10.510.10">
    <property type="entry name" value="Transferase(Phosphotransferase) domain 1"/>
    <property type="match status" value="1"/>
</dbReference>
<protein>
    <submittedName>
        <fullName evidence="7">Protein kinase</fullName>
    </submittedName>
</protein>
<dbReference type="Gene3D" id="3.30.200.20">
    <property type="entry name" value="Phosphorylase Kinase, domain 1"/>
    <property type="match status" value="1"/>
</dbReference>
<dbReference type="SUPFAM" id="SSF56112">
    <property type="entry name" value="Protein kinase-like (PK-like)"/>
    <property type="match status" value="1"/>
</dbReference>
<dbReference type="PANTHER" id="PTHR43289:SF6">
    <property type="entry name" value="SERINE_THREONINE-PROTEIN KINASE NEKL-3"/>
    <property type="match status" value="1"/>
</dbReference>
<dbReference type="Gene3D" id="1.25.40.10">
    <property type="entry name" value="Tetratricopeptide repeat domain"/>
    <property type="match status" value="1"/>
</dbReference>
<dbReference type="InterPro" id="IPR019734">
    <property type="entry name" value="TPR_rpt"/>
</dbReference>
<keyword evidence="2" id="KW-0547">Nucleotide-binding</keyword>
<evidence type="ECO:0000259" key="6">
    <source>
        <dbReference type="PROSITE" id="PS50011"/>
    </source>
</evidence>
<evidence type="ECO:0000256" key="5">
    <source>
        <dbReference type="SAM" id="MobiDB-lite"/>
    </source>
</evidence>
<dbReference type="Proteomes" id="UP001379533">
    <property type="component" value="Chromosome"/>
</dbReference>
<evidence type="ECO:0000256" key="3">
    <source>
        <dbReference type="ARBA" id="ARBA00022777"/>
    </source>
</evidence>
<dbReference type="SMART" id="SM00028">
    <property type="entry name" value="TPR"/>
    <property type="match status" value="2"/>
</dbReference>
<dbReference type="InterPro" id="IPR008271">
    <property type="entry name" value="Ser/Thr_kinase_AS"/>
</dbReference>
<dbReference type="PROSITE" id="PS50011">
    <property type="entry name" value="PROTEIN_KINASE_DOM"/>
    <property type="match status" value="1"/>
</dbReference>
<dbReference type="InterPro" id="IPR000719">
    <property type="entry name" value="Prot_kinase_dom"/>
</dbReference>
<sequence>MKGDGSSETDITAVAGERLEIALRPGVIFGMRYALEERIASGRTGELFRALDLRLQRRVALKVLRRDVGSVAQAQVAAALEHPNVVAIHDVGIREGMPFIAMEYVDGRPLRDFVGRTVAVETKLAWMIEVARALAAAHEKGLVHGDIKPDNILICDDNGIVKVLDFGGAHVGTPGYMPPEQVRGEPVDSRVDQFAWGVVAYELFAGKLPAPDAPPLATVPFEIAQVIARALSTRRETRYASMDELVAALADPRLLGIHGMLRATQSKRTARWRSPRTWLPMLAAIVVAAGTLQLCARKRDSASSEAATSAAIDMPVTALRLAPTCNKTAEVHYRRGLVAQREATWEIARPEFEQAAAADPECPEAQLQLLVTAYFRYSVTKEREQFRRVISMRDALSERDRALFDAWTPLVASEPANREEAARRFDAAVERYPRDAQILALGAMIHGFLALDTAQLERCVALARRAIVVDPKYGEAMQIMASALSRLGRHDEALQAIDQCMAVAPGSGECLLERIRIQSLRGQCSDAVASARKWISNVPTSSGAYRHLANTLASEGAPIEAVETALQQWHNNNHDDGHEAMYIYHRASLAAFYGNFVAMEELTKKLAAGVEEAATLLDHARAASIQVQLLTETGRTAEAAEVAEQFLRRREAWTAGFSITTPYEPVIFGVLVREGKISRERWMELTDSWEKNALTTLSTQQAWGLRWGAALNPFYWQDQSDAREIASAAWRVRPPPLPQGRSHEQPLSLGLLADAFQGRVALTTGTDDEEAAQLFEPMAQSCHVLEQPFASVRTHQWMGEAKERLGDKEGACNEYGIVLERWGQAKPHSTTATAARKRSDALGCK</sequence>
<keyword evidence="3 7" id="KW-0418">Kinase</keyword>
<dbReference type="InterPro" id="IPR011009">
    <property type="entry name" value="Kinase-like_dom_sf"/>
</dbReference>
<reference evidence="7 8" key="1">
    <citation type="submission" date="2021-12" db="EMBL/GenBank/DDBJ databases">
        <title>Discovery of the Pendulisporaceae a myxobacterial family with distinct sporulation behavior and unique specialized metabolism.</title>
        <authorList>
            <person name="Garcia R."/>
            <person name="Popoff A."/>
            <person name="Bader C.D."/>
            <person name="Loehr J."/>
            <person name="Walesch S."/>
            <person name="Walt C."/>
            <person name="Boldt J."/>
            <person name="Bunk B."/>
            <person name="Haeckl F.J.F.P.J."/>
            <person name="Gunesch A.P."/>
            <person name="Birkelbach J."/>
            <person name="Nuebel U."/>
            <person name="Pietschmann T."/>
            <person name="Bach T."/>
            <person name="Mueller R."/>
        </authorList>
    </citation>
    <scope>NUCLEOTIDE SEQUENCE [LARGE SCALE GENOMIC DNA]</scope>
    <source>
        <strain evidence="7 8">MSr12523</strain>
    </source>
</reference>
<name>A0ABZ2KC08_9BACT</name>
<keyword evidence="1" id="KW-0808">Transferase</keyword>
<dbReference type="SMART" id="SM00220">
    <property type="entry name" value="S_TKc"/>
    <property type="match status" value="1"/>
</dbReference>
<proteinExistence type="predicted"/>
<dbReference type="Pfam" id="PF00069">
    <property type="entry name" value="Pkinase"/>
    <property type="match status" value="1"/>
</dbReference>
<dbReference type="PANTHER" id="PTHR43289">
    <property type="entry name" value="MITOGEN-ACTIVATED PROTEIN KINASE KINASE KINASE 20-RELATED"/>
    <property type="match status" value="1"/>
</dbReference>
<dbReference type="InterPro" id="IPR011990">
    <property type="entry name" value="TPR-like_helical_dom_sf"/>
</dbReference>
<keyword evidence="4" id="KW-0067">ATP-binding</keyword>
<gene>
    <name evidence="7" type="ORF">LZC95_51660</name>
</gene>
<accession>A0ABZ2KC08</accession>
<feature type="domain" description="Protein kinase" evidence="6">
    <location>
        <begin position="33"/>
        <end position="282"/>
    </location>
</feature>
<dbReference type="PROSITE" id="PS00108">
    <property type="entry name" value="PROTEIN_KINASE_ST"/>
    <property type="match status" value="1"/>
</dbReference>
<organism evidence="7 8">
    <name type="scientific">Pendulispora brunnea</name>
    <dbReference type="NCBI Taxonomy" id="2905690"/>
    <lineage>
        <taxon>Bacteria</taxon>
        <taxon>Pseudomonadati</taxon>
        <taxon>Myxococcota</taxon>
        <taxon>Myxococcia</taxon>
        <taxon>Myxococcales</taxon>
        <taxon>Sorangiineae</taxon>
        <taxon>Pendulisporaceae</taxon>
        <taxon>Pendulispora</taxon>
    </lineage>
</organism>
<evidence type="ECO:0000256" key="1">
    <source>
        <dbReference type="ARBA" id="ARBA00022679"/>
    </source>
</evidence>